<evidence type="ECO:0000313" key="2">
    <source>
        <dbReference type="EMBL" id="KGF43643.1"/>
    </source>
</evidence>
<comment type="caution">
    <text evidence="2">The sequence shown here is derived from an EMBL/GenBank/DDBJ whole genome shotgun (WGS) entry which is preliminary data.</text>
</comment>
<dbReference type="RefSeq" id="WP_036866663.1">
    <property type="nucleotide sequence ID" value="NZ_JRNS01000522.1"/>
</dbReference>
<name>A0A096A962_9BACT</name>
<dbReference type="EMBL" id="JRNS01000522">
    <property type="protein sequence ID" value="KGF43643.1"/>
    <property type="molecule type" value="Genomic_DNA"/>
</dbReference>
<protein>
    <submittedName>
        <fullName evidence="2">Uncharacterized protein</fullName>
    </submittedName>
</protein>
<gene>
    <name evidence="2" type="ORF">HMPREF0661_11730</name>
</gene>
<sequence length="60" mass="6500">MTEIIDTQETTRERKQYVRPQITMIPMQAECTLLAGSDDGTGGSNIGGKNGGDLDDIIED</sequence>
<proteinExistence type="predicted"/>
<accession>A0A096A962</accession>
<evidence type="ECO:0000256" key="1">
    <source>
        <dbReference type="SAM" id="MobiDB-lite"/>
    </source>
</evidence>
<dbReference type="Proteomes" id="UP000029578">
    <property type="component" value="Unassembled WGS sequence"/>
</dbReference>
<organism evidence="2 3">
    <name type="scientific">Prevotella melaninogenica DNF00666</name>
    <dbReference type="NCBI Taxonomy" id="1401073"/>
    <lineage>
        <taxon>Bacteria</taxon>
        <taxon>Pseudomonadati</taxon>
        <taxon>Bacteroidota</taxon>
        <taxon>Bacteroidia</taxon>
        <taxon>Bacteroidales</taxon>
        <taxon>Prevotellaceae</taxon>
        <taxon>Prevotella</taxon>
    </lineage>
</organism>
<dbReference type="AlphaFoldDB" id="A0A096A962"/>
<reference evidence="2 3" key="1">
    <citation type="submission" date="2014-07" db="EMBL/GenBank/DDBJ databases">
        <authorList>
            <person name="McCorrison J."/>
            <person name="Sanka R."/>
            <person name="Torralba M."/>
            <person name="Gillis M."/>
            <person name="Haft D.H."/>
            <person name="Methe B."/>
            <person name="Sutton G."/>
            <person name="Nelson K.E."/>
        </authorList>
    </citation>
    <scope>NUCLEOTIDE SEQUENCE [LARGE SCALE GENOMIC DNA]</scope>
    <source>
        <strain evidence="2 3">DNF00666</strain>
    </source>
</reference>
<feature type="region of interest" description="Disordered" evidence="1">
    <location>
        <begin position="35"/>
        <end position="60"/>
    </location>
</feature>
<evidence type="ECO:0000313" key="3">
    <source>
        <dbReference type="Proteomes" id="UP000029578"/>
    </source>
</evidence>
<feature type="compositionally biased region" description="Gly residues" evidence="1">
    <location>
        <begin position="39"/>
        <end position="51"/>
    </location>
</feature>